<reference evidence="2 3" key="1">
    <citation type="submission" date="2019-03" db="EMBL/GenBank/DDBJ databases">
        <title>First draft genome of Liparis tanakae, snailfish: a comprehensive survey of snailfish specific genes.</title>
        <authorList>
            <person name="Kim W."/>
            <person name="Song I."/>
            <person name="Jeong J.-H."/>
            <person name="Kim D."/>
            <person name="Kim S."/>
            <person name="Ryu S."/>
            <person name="Song J.Y."/>
            <person name="Lee S.K."/>
        </authorList>
    </citation>
    <scope>NUCLEOTIDE SEQUENCE [LARGE SCALE GENOMIC DNA]</scope>
    <source>
        <tissue evidence="2">Muscle</tissue>
    </source>
</reference>
<organism evidence="2 3">
    <name type="scientific">Liparis tanakae</name>
    <name type="common">Tanaka's snailfish</name>
    <dbReference type="NCBI Taxonomy" id="230148"/>
    <lineage>
        <taxon>Eukaryota</taxon>
        <taxon>Metazoa</taxon>
        <taxon>Chordata</taxon>
        <taxon>Craniata</taxon>
        <taxon>Vertebrata</taxon>
        <taxon>Euteleostomi</taxon>
        <taxon>Actinopterygii</taxon>
        <taxon>Neopterygii</taxon>
        <taxon>Teleostei</taxon>
        <taxon>Neoteleostei</taxon>
        <taxon>Acanthomorphata</taxon>
        <taxon>Eupercaria</taxon>
        <taxon>Perciformes</taxon>
        <taxon>Cottioidei</taxon>
        <taxon>Cottales</taxon>
        <taxon>Liparidae</taxon>
        <taxon>Liparis</taxon>
    </lineage>
</organism>
<comment type="caution">
    <text evidence="2">The sequence shown here is derived from an EMBL/GenBank/DDBJ whole genome shotgun (WGS) entry which is preliminary data.</text>
</comment>
<evidence type="ECO:0000256" key="1">
    <source>
        <dbReference type="SAM" id="MobiDB-lite"/>
    </source>
</evidence>
<name>A0A4Z2FTQ5_9TELE</name>
<dbReference type="AlphaFoldDB" id="A0A4Z2FTQ5"/>
<feature type="compositionally biased region" description="Basic residues" evidence="1">
    <location>
        <begin position="45"/>
        <end position="55"/>
    </location>
</feature>
<sequence length="123" mass="13544">MGSQRRRSKTDKTEAKGGTQWRRPMEAPNGGAQWRRPMEAPKGGAQRRRDRSQRTRCRCFYKNQRRVGLLRLQRHLLSDPGPQQGVSLLQQAAQVLVGPLGQALRGGGATSGGGGVYPVLLLL</sequence>
<dbReference type="Proteomes" id="UP000314294">
    <property type="component" value="Unassembled WGS sequence"/>
</dbReference>
<proteinExistence type="predicted"/>
<dbReference type="EMBL" id="SRLO01000915">
    <property type="protein sequence ID" value="TNN44260.1"/>
    <property type="molecule type" value="Genomic_DNA"/>
</dbReference>
<gene>
    <name evidence="2" type="ORF">EYF80_045543</name>
</gene>
<feature type="region of interest" description="Disordered" evidence="1">
    <location>
        <begin position="1"/>
        <end position="55"/>
    </location>
</feature>
<evidence type="ECO:0000313" key="2">
    <source>
        <dbReference type="EMBL" id="TNN44260.1"/>
    </source>
</evidence>
<protein>
    <submittedName>
        <fullName evidence="2">Uncharacterized protein</fullName>
    </submittedName>
</protein>
<keyword evidence="3" id="KW-1185">Reference proteome</keyword>
<evidence type="ECO:0000313" key="3">
    <source>
        <dbReference type="Proteomes" id="UP000314294"/>
    </source>
</evidence>
<accession>A0A4Z2FTQ5</accession>